<evidence type="ECO:0000313" key="2">
    <source>
        <dbReference type="EMBL" id="CAJ0569609.1"/>
    </source>
</evidence>
<comment type="caution">
    <text evidence="2">The sequence shown here is derived from an EMBL/GenBank/DDBJ whole genome shotgun (WGS) entry which is preliminary data.</text>
</comment>
<dbReference type="EMBL" id="CATQJA010002078">
    <property type="protein sequence ID" value="CAJ0569609.1"/>
    <property type="molecule type" value="Genomic_DNA"/>
</dbReference>
<organism evidence="2 3">
    <name type="scientific">Mesorhabditis spiculigera</name>
    <dbReference type="NCBI Taxonomy" id="96644"/>
    <lineage>
        <taxon>Eukaryota</taxon>
        <taxon>Metazoa</taxon>
        <taxon>Ecdysozoa</taxon>
        <taxon>Nematoda</taxon>
        <taxon>Chromadorea</taxon>
        <taxon>Rhabditida</taxon>
        <taxon>Rhabditina</taxon>
        <taxon>Rhabditomorpha</taxon>
        <taxon>Rhabditoidea</taxon>
        <taxon>Rhabditidae</taxon>
        <taxon>Mesorhabditinae</taxon>
        <taxon>Mesorhabditis</taxon>
    </lineage>
</organism>
<dbReference type="InterPro" id="IPR001810">
    <property type="entry name" value="F-box_dom"/>
</dbReference>
<accession>A0AA36CIC4</accession>
<reference evidence="2" key="1">
    <citation type="submission" date="2023-06" db="EMBL/GenBank/DDBJ databases">
        <authorList>
            <person name="Delattre M."/>
        </authorList>
    </citation>
    <scope>NUCLEOTIDE SEQUENCE</scope>
    <source>
        <strain evidence="2">AF72</strain>
    </source>
</reference>
<name>A0AA36CIC4_9BILA</name>
<evidence type="ECO:0000259" key="1">
    <source>
        <dbReference type="PROSITE" id="PS50181"/>
    </source>
</evidence>
<gene>
    <name evidence="2" type="ORF">MSPICULIGERA_LOCUS8081</name>
</gene>
<dbReference type="PROSITE" id="PS50181">
    <property type="entry name" value="FBOX"/>
    <property type="match status" value="1"/>
</dbReference>
<feature type="domain" description="F-box" evidence="1">
    <location>
        <begin position="28"/>
        <end position="75"/>
    </location>
</feature>
<dbReference type="Proteomes" id="UP001177023">
    <property type="component" value="Unassembled WGS sequence"/>
</dbReference>
<proteinExistence type="predicted"/>
<keyword evidence="3" id="KW-1185">Reference proteome</keyword>
<sequence>MLGFFFRFCSTLWGWLGGHPAPAGYLSVEQLLRLPVEVQMHIVAYMGTTDMIEMVYADPLFKAFITAVPKYWEAVLSAGEISIDRDCDFVFYKRFPRSDGMAVDLPSDLEPLRQRGVEKLHVSRKNRCIMDSGVWACQVNLNTDLGDPRRDQEVINYTELVDILANNSRVRMLSGAPHSWVNGEPWKPNLQATILTISKVNEIKDGWPYGTDTYGAVAVDVLWGYRWEYAFWEKFANMVNGLPQVKLLRASLPVTVTRLPQLSLLKVPSFKVYYEQPIAFLVNLTPHKDQCPLLAVNSFRQMISEWLRGEREIDRILVLCTRAIRTDRSPFNMKELLVLVAGLAEGLPGCFKICASAWLIRRTETSRDGLVISLQPQIFMLCRCDYWDRRERAFEDSLQHCQAFATLLEAHQRMKSKGLSAQDTRIKKTIFEKDARAYLKAYGALLRRVVLCDFAICASLCFDYNWASSSEKLTA</sequence>
<dbReference type="AlphaFoldDB" id="A0AA36CIC4"/>
<feature type="non-terminal residue" evidence="2">
    <location>
        <position position="1"/>
    </location>
</feature>
<evidence type="ECO:0000313" key="3">
    <source>
        <dbReference type="Proteomes" id="UP001177023"/>
    </source>
</evidence>
<protein>
    <recommendedName>
        <fullName evidence="1">F-box domain-containing protein</fullName>
    </recommendedName>
</protein>